<dbReference type="RefSeq" id="XP_067752280.1">
    <property type="nucleotide sequence ID" value="XM_067896123.1"/>
</dbReference>
<protein>
    <recommendedName>
        <fullName evidence="3">J domain-containing protein</fullName>
    </recommendedName>
</protein>
<evidence type="ECO:0000259" key="3">
    <source>
        <dbReference type="PROSITE" id="PS50076"/>
    </source>
</evidence>
<evidence type="ECO:0000313" key="5">
    <source>
        <dbReference type="Proteomes" id="UP000674318"/>
    </source>
</evidence>
<accession>A0A836KY03</accession>
<dbReference type="InterPro" id="IPR052758">
    <property type="entry name" value="SRC_co-chaperone"/>
</dbReference>
<feature type="compositionally biased region" description="Polar residues" evidence="2">
    <location>
        <begin position="221"/>
        <end position="231"/>
    </location>
</feature>
<dbReference type="PROSITE" id="PS50076">
    <property type="entry name" value="DNAJ_2"/>
    <property type="match status" value="1"/>
</dbReference>
<dbReference type="PROSITE" id="PS50005">
    <property type="entry name" value="TPR"/>
    <property type="match status" value="2"/>
</dbReference>
<evidence type="ECO:0000256" key="2">
    <source>
        <dbReference type="SAM" id="MobiDB-lite"/>
    </source>
</evidence>
<dbReference type="EMBL" id="JAFJZO010000036">
    <property type="protein sequence ID" value="KAG5489952.1"/>
    <property type="molecule type" value="Genomic_DNA"/>
</dbReference>
<dbReference type="Pfam" id="PF00226">
    <property type="entry name" value="DnaJ"/>
    <property type="match status" value="1"/>
</dbReference>
<dbReference type="Gene3D" id="1.10.287.110">
    <property type="entry name" value="DnaJ domain"/>
    <property type="match status" value="1"/>
</dbReference>
<dbReference type="SUPFAM" id="SSF46565">
    <property type="entry name" value="Chaperone J-domain"/>
    <property type="match status" value="1"/>
</dbReference>
<dbReference type="PANTHER" id="PTHR44200:SF1">
    <property type="entry name" value="DNAJ HOMOLOG SUBFAMILY C MEMBER 7"/>
    <property type="match status" value="1"/>
</dbReference>
<dbReference type="InterPro" id="IPR036869">
    <property type="entry name" value="J_dom_sf"/>
</dbReference>
<feature type="region of interest" description="Disordered" evidence="2">
    <location>
        <begin position="420"/>
        <end position="448"/>
    </location>
</feature>
<dbReference type="GeneID" id="94286200"/>
<dbReference type="SMART" id="SM00271">
    <property type="entry name" value="DnaJ"/>
    <property type="match status" value="1"/>
</dbReference>
<dbReference type="InterPro" id="IPR011990">
    <property type="entry name" value="TPR-like_helical_dom_sf"/>
</dbReference>
<reference evidence="4 5" key="1">
    <citation type="submission" date="2021-02" db="EMBL/GenBank/DDBJ databases">
        <title>Porcisia hertigi Genome sequencing and assembly.</title>
        <authorList>
            <person name="Almutairi H."/>
            <person name="Gatherer D."/>
        </authorList>
    </citation>
    <scope>NUCLEOTIDE SEQUENCE [LARGE SCALE GENOMIC DNA]</scope>
    <source>
        <strain evidence="4 5">C119</strain>
    </source>
</reference>
<feature type="compositionally biased region" description="Polar residues" evidence="2">
    <location>
        <begin position="978"/>
        <end position="988"/>
    </location>
</feature>
<keyword evidence="1" id="KW-0802">TPR repeat</keyword>
<feature type="domain" description="J" evidence="3">
    <location>
        <begin position="1001"/>
        <end position="1088"/>
    </location>
</feature>
<dbReference type="Proteomes" id="UP000674318">
    <property type="component" value="Unassembled WGS sequence"/>
</dbReference>
<keyword evidence="5" id="KW-1185">Reference proteome</keyword>
<gene>
    <name evidence="4" type="ORF">JKF63_00070</name>
</gene>
<dbReference type="InterPro" id="IPR001623">
    <property type="entry name" value="DnaJ_domain"/>
</dbReference>
<feature type="repeat" description="TPR" evidence="1">
    <location>
        <begin position="834"/>
        <end position="867"/>
    </location>
</feature>
<comment type="caution">
    <text evidence="4">The sequence shown here is derived from an EMBL/GenBank/DDBJ whole genome shotgun (WGS) entry which is preliminary data.</text>
</comment>
<dbReference type="Gene3D" id="1.25.40.10">
    <property type="entry name" value="Tetratricopeptide repeat domain"/>
    <property type="match status" value="2"/>
</dbReference>
<organism evidence="4 5">
    <name type="scientific">Porcisia hertigi</name>
    <dbReference type="NCBI Taxonomy" id="2761500"/>
    <lineage>
        <taxon>Eukaryota</taxon>
        <taxon>Discoba</taxon>
        <taxon>Euglenozoa</taxon>
        <taxon>Kinetoplastea</taxon>
        <taxon>Metakinetoplastina</taxon>
        <taxon>Trypanosomatida</taxon>
        <taxon>Trypanosomatidae</taxon>
        <taxon>Leishmaniinae</taxon>
        <taxon>Porcisia</taxon>
    </lineage>
</organism>
<feature type="compositionally biased region" description="Polar residues" evidence="2">
    <location>
        <begin position="433"/>
        <end position="448"/>
    </location>
</feature>
<dbReference type="OrthoDB" id="765884at2759"/>
<dbReference type="InterPro" id="IPR019734">
    <property type="entry name" value="TPR_rpt"/>
</dbReference>
<name>A0A836KY03_9TRYP</name>
<feature type="region of interest" description="Disordered" evidence="2">
    <location>
        <begin position="1"/>
        <end position="30"/>
    </location>
</feature>
<feature type="compositionally biased region" description="Low complexity" evidence="2">
    <location>
        <begin position="959"/>
        <end position="972"/>
    </location>
</feature>
<feature type="region of interest" description="Disordered" evidence="2">
    <location>
        <begin position="211"/>
        <end position="231"/>
    </location>
</feature>
<dbReference type="SUPFAM" id="SSF48452">
    <property type="entry name" value="TPR-like"/>
    <property type="match status" value="2"/>
</dbReference>
<dbReference type="KEGG" id="phet:94286200"/>
<feature type="repeat" description="TPR" evidence="1">
    <location>
        <begin position="460"/>
        <end position="493"/>
    </location>
</feature>
<sequence length="1088" mass="116568">MVTGTRLVPRFTRPSTSLVPAKTSKTRAKSGGLLPSAAAVISLTDIECISGINGASLSRRTSAAGVSSTSPHCRTRTHVRLSHPIRSASAPIGRTATAPSVFVDNTTAFHSNVGSGEARGKNLAAVPAGLAATEKGRLKVARSVSATPPCTSASSATHAAGPAVSARPLLRPHLPSHRGEGPSEHTQAPVANSAGNPAATHIRLTTFTRRVASVTQKKRPQSPSAARTAQFSTLNPAAIASSDASRARPGTVSGVSAGASVGAAAGVQASASRPTRTFPCDSCDVEGTGSSDADTSPVVPVPRSPYLTRPSLPPPRSVRHRYSLRASPASLKNSSSAFFPHHEEHCPPGEEVTATGHLFCSTPNLSAPTENAGRAPRCSSRDEGFMRSASISGLEGPGNTQSSDSNATCTAACETRQGGGCTCGRETDPRRQAATNSASPPLSPNTSEADIHAVGSAGVIARFKEVGNTFLLREEFGSAIEAYTKAIRLDPTQEALWSNRACAFLLTFRYLSAVADCLYLLHLHPGHTNACWRAAKAYASAYRLLEAKKYYQLAQQACEREGMSERLTPIGGRMPPSCSMPACGVDDKTHGAIASGIVESTAPMTVEASCRCDSRFAKAQRDCQAITAEVVALGLVEVYWKHLRDERWGDALEAMDKVLASPCYTGPTAVSWRALRLEALLHLQPKKALAEAEALHRAYPDSLELYPVLVKAIFYDMHDAAATNRCLGLLDEASKKRRAQNRLLKEQVRYCATRLYEGGSTDRGKATFLQIEAWGKQCQLKEDSRTAELRHTIEKFVRYRDIGNAAYEAGDWDAAAAAYTRCLETDRLNNALLAAVYCNRTAVYMQEGRWQDALDDAGSALSFNPQHATAYARRGRVQLYLLAHEYNRQRVILASRYTAQWKAAMKQRLQRYADAAVADLTRAVKLLPTVGHKTQLQQALAQRQAIQTTLESARETSKGPKPSSGAPSSEGAGPFGQSAYSSPPHTAAQGIQSAAMREIVGQLNLLGLSIVEPSACGELGILPEPRVIAKAYRNAALRWHPDKWVTATPNEQQHAERQFKSICIAYQALREYTATALEEGTRKATSRT</sequence>
<dbReference type="AlphaFoldDB" id="A0A836KY03"/>
<evidence type="ECO:0000313" key="4">
    <source>
        <dbReference type="EMBL" id="KAG5489952.1"/>
    </source>
</evidence>
<proteinExistence type="predicted"/>
<feature type="region of interest" description="Disordered" evidence="2">
    <location>
        <begin position="169"/>
        <end position="198"/>
    </location>
</feature>
<feature type="region of interest" description="Disordered" evidence="2">
    <location>
        <begin position="282"/>
        <end position="319"/>
    </location>
</feature>
<feature type="region of interest" description="Disordered" evidence="2">
    <location>
        <begin position="947"/>
        <end position="988"/>
    </location>
</feature>
<dbReference type="PANTHER" id="PTHR44200">
    <property type="entry name" value="DNAJ HOMOLOG SUBFAMILY C MEMBER 7"/>
    <property type="match status" value="1"/>
</dbReference>
<feature type="compositionally biased region" description="Polar residues" evidence="2">
    <location>
        <begin position="184"/>
        <end position="195"/>
    </location>
</feature>
<dbReference type="CDD" id="cd06257">
    <property type="entry name" value="DnaJ"/>
    <property type="match status" value="1"/>
</dbReference>
<dbReference type="SMART" id="SM00028">
    <property type="entry name" value="TPR"/>
    <property type="match status" value="5"/>
</dbReference>
<evidence type="ECO:0000256" key="1">
    <source>
        <dbReference type="PROSITE-ProRule" id="PRU00339"/>
    </source>
</evidence>